<dbReference type="VEuPathDB" id="FungiDB:HMPREF1541_04035"/>
<dbReference type="SUPFAM" id="SSF53474">
    <property type="entry name" value="alpha/beta-Hydrolases"/>
    <property type="match status" value="1"/>
</dbReference>
<dbReference type="Gene3D" id="3.40.50.1820">
    <property type="entry name" value="alpha/beta hydrolase"/>
    <property type="match status" value="1"/>
</dbReference>
<dbReference type="RefSeq" id="XP_008716605.1">
    <property type="nucleotide sequence ID" value="XM_008718383.1"/>
</dbReference>
<dbReference type="InterPro" id="IPR029058">
    <property type="entry name" value="AB_hydrolase_fold"/>
</dbReference>
<feature type="signal peptide" evidence="3">
    <location>
        <begin position="1"/>
        <end position="18"/>
    </location>
</feature>
<evidence type="ECO:0000313" key="7">
    <source>
        <dbReference type="Proteomes" id="UP000030752"/>
    </source>
</evidence>
<dbReference type="Pfam" id="PF01764">
    <property type="entry name" value="Lipase_3"/>
    <property type="match status" value="1"/>
</dbReference>
<evidence type="ECO:0000256" key="1">
    <source>
        <dbReference type="ARBA" id="ARBA00022729"/>
    </source>
</evidence>
<evidence type="ECO:0000256" key="3">
    <source>
        <dbReference type="SAM" id="SignalP"/>
    </source>
</evidence>
<dbReference type="InterPro" id="IPR002921">
    <property type="entry name" value="Fungal_lipase-type"/>
</dbReference>
<protein>
    <recommendedName>
        <fullName evidence="8">Fungal lipase-like domain-containing protein</fullName>
    </recommendedName>
</protein>
<dbReference type="EMBL" id="KB822719">
    <property type="protein sequence ID" value="ETN42096.1"/>
    <property type="molecule type" value="Genomic_DNA"/>
</dbReference>
<feature type="domain" description="Fungal lipase-type" evidence="4">
    <location>
        <begin position="102"/>
        <end position="230"/>
    </location>
</feature>
<reference evidence="6 7" key="1">
    <citation type="submission" date="2013-03" db="EMBL/GenBank/DDBJ databases">
        <title>The Genome Sequence of Phialophora europaea CBS 101466.</title>
        <authorList>
            <consortium name="The Broad Institute Genomics Platform"/>
            <person name="Cuomo C."/>
            <person name="de Hoog S."/>
            <person name="Gorbushina A."/>
            <person name="Walker B."/>
            <person name="Young S.K."/>
            <person name="Zeng Q."/>
            <person name="Gargeya S."/>
            <person name="Fitzgerald M."/>
            <person name="Haas B."/>
            <person name="Abouelleil A."/>
            <person name="Allen A.W."/>
            <person name="Alvarado L."/>
            <person name="Arachchi H.M."/>
            <person name="Berlin A.M."/>
            <person name="Chapman S.B."/>
            <person name="Gainer-Dewar J."/>
            <person name="Goldberg J."/>
            <person name="Griggs A."/>
            <person name="Gujja S."/>
            <person name="Hansen M."/>
            <person name="Howarth C."/>
            <person name="Imamovic A."/>
            <person name="Ireland A."/>
            <person name="Larimer J."/>
            <person name="McCowan C."/>
            <person name="Murphy C."/>
            <person name="Pearson M."/>
            <person name="Poon T.W."/>
            <person name="Priest M."/>
            <person name="Roberts A."/>
            <person name="Saif S."/>
            <person name="Shea T."/>
            <person name="Sisk P."/>
            <person name="Sykes S."/>
            <person name="Wortman J."/>
            <person name="Nusbaum C."/>
            <person name="Birren B."/>
        </authorList>
    </citation>
    <scope>NUCLEOTIDE SEQUENCE [LARGE SCALE GENOMIC DNA]</scope>
    <source>
        <strain evidence="6 7">CBS 101466</strain>
    </source>
</reference>
<feature type="chain" id="PRO_5004825353" description="Fungal lipase-like domain-containing protein" evidence="3">
    <location>
        <begin position="19"/>
        <end position="282"/>
    </location>
</feature>
<dbReference type="CDD" id="cd00519">
    <property type="entry name" value="Lipase_3"/>
    <property type="match status" value="1"/>
</dbReference>
<dbReference type="GO" id="GO:0016787">
    <property type="term" value="F:hydrolase activity"/>
    <property type="evidence" value="ECO:0007669"/>
    <property type="project" value="UniProtKB-KW"/>
</dbReference>
<dbReference type="PANTHER" id="PTHR46640">
    <property type="entry name" value="TRIACYLGLYCEROL LIPASE, PUTATIVE (AFU_ORTHOLOGUE AFUA_6G06510)-RELATED"/>
    <property type="match status" value="1"/>
</dbReference>
<dbReference type="Proteomes" id="UP000030752">
    <property type="component" value="Unassembled WGS sequence"/>
</dbReference>
<organism evidence="6 7">
    <name type="scientific">Cyphellophora europaea (strain CBS 101466)</name>
    <name type="common">Phialophora europaea</name>
    <dbReference type="NCBI Taxonomy" id="1220924"/>
    <lineage>
        <taxon>Eukaryota</taxon>
        <taxon>Fungi</taxon>
        <taxon>Dikarya</taxon>
        <taxon>Ascomycota</taxon>
        <taxon>Pezizomycotina</taxon>
        <taxon>Eurotiomycetes</taxon>
        <taxon>Chaetothyriomycetidae</taxon>
        <taxon>Chaetothyriales</taxon>
        <taxon>Cyphellophoraceae</taxon>
        <taxon>Cyphellophora</taxon>
    </lineage>
</organism>
<dbReference type="InParanoid" id="W2S030"/>
<dbReference type="InterPro" id="IPR051299">
    <property type="entry name" value="AB_hydrolase_lip/est"/>
</dbReference>
<dbReference type="InterPro" id="IPR005592">
    <property type="entry name" value="Mono/diacylglycerol_lipase_N"/>
</dbReference>
<evidence type="ECO:0008006" key="8">
    <source>
        <dbReference type="Google" id="ProtNLM"/>
    </source>
</evidence>
<dbReference type="AlphaFoldDB" id="W2S030"/>
<dbReference type="PANTHER" id="PTHR46640:SF1">
    <property type="entry name" value="FUNGAL LIPASE-LIKE DOMAIN-CONTAINING PROTEIN-RELATED"/>
    <property type="match status" value="1"/>
</dbReference>
<feature type="domain" description="Mono-/di-acylglycerol lipase N-terminal" evidence="5">
    <location>
        <begin position="21"/>
        <end position="76"/>
    </location>
</feature>
<keyword evidence="7" id="KW-1185">Reference proteome</keyword>
<dbReference type="HOGENOM" id="CLU_032957_1_0_1"/>
<dbReference type="GeneID" id="19971374"/>
<dbReference type="eggNOG" id="KOG4569">
    <property type="taxonomic scope" value="Eukaryota"/>
</dbReference>
<dbReference type="STRING" id="1220924.W2S030"/>
<keyword evidence="1 3" id="KW-0732">Signal</keyword>
<evidence type="ECO:0000256" key="2">
    <source>
        <dbReference type="ARBA" id="ARBA00022801"/>
    </source>
</evidence>
<proteinExistence type="predicted"/>
<evidence type="ECO:0000313" key="6">
    <source>
        <dbReference type="EMBL" id="ETN42096.1"/>
    </source>
</evidence>
<accession>W2S030</accession>
<dbReference type="Pfam" id="PF03893">
    <property type="entry name" value="Lipase3_N"/>
    <property type="match status" value="1"/>
</dbReference>
<gene>
    <name evidence="6" type="ORF">HMPREF1541_04035</name>
</gene>
<dbReference type="OrthoDB" id="426718at2759"/>
<evidence type="ECO:0000259" key="5">
    <source>
        <dbReference type="Pfam" id="PF03893"/>
    </source>
</evidence>
<name>W2S030_CYPE1</name>
<evidence type="ECO:0000259" key="4">
    <source>
        <dbReference type="Pfam" id="PF01764"/>
    </source>
</evidence>
<dbReference type="GO" id="GO:0016042">
    <property type="term" value="P:lipid catabolic process"/>
    <property type="evidence" value="ECO:0007669"/>
    <property type="project" value="InterPro"/>
</dbReference>
<sequence length="282" mass="30094">MFAFLSLLFVFSVGFVQALPAISRRDVPQGLLTQLEYLAEYSAASYCPENNLPGSSTQVTCSAGNCPLVQAAGATTLVEFQNVGPVDGTGFVAVDHSRQLIVLSFRGSRSLGNWITNLNIVQKPFPACAGCTVHSGFYDTWKFVKSQVVGVLATAVKQWPTYRVIATGHSLGGAVATIAAGDLRKDGYTVDLYSYGAPMTGNLFFVNYVSSRGNNYRVTHAEDLVPKLPGYALGFAHVSNEYWITSPTGAAVTSADIKVSSGAYNLKGNKGTLGLSADDHQW</sequence>
<keyword evidence="2" id="KW-0378">Hydrolase</keyword>